<evidence type="ECO:0000256" key="2">
    <source>
        <dbReference type="ARBA" id="ARBA00022723"/>
    </source>
</evidence>
<proteinExistence type="predicted"/>
<dbReference type="PANTHER" id="PTHR46481:SF10">
    <property type="entry name" value="ZINC FINGER BED DOMAIN-CONTAINING PROTEIN 39"/>
    <property type="match status" value="1"/>
</dbReference>
<dbReference type="PANTHER" id="PTHR46481">
    <property type="entry name" value="ZINC FINGER BED DOMAIN-CONTAINING PROTEIN 4"/>
    <property type="match status" value="1"/>
</dbReference>
<keyword evidence="3" id="KW-0863">Zinc-finger</keyword>
<reference evidence="6 7" key="1">
    <citation type="submission" date="2021-06" db="EMBL/GenBank/DDBJ databases">
        <authorList>
            <person name="Kallberg Y."/>
            <person name="Tangrot J."/>
            <person name="Rosling A."/>
        </authorList>
    </citation>
    <scope>NUCLEOTIDE SEQUENCE [LARGE SCALE GENOMIC DNA]</scope>
    <source>
        <strain evidence="6 7">120-4 pot B 10/14</strain>
    </source>
</reference>
<evidence type="ECO:0000256" key="1">
    <source>
        <dbReference type="ARBA" id="ARBA00004123"/>
    </source>
</evidence>
<dbReference type="Proteomes" id="UP000789901">
    <property type="component" value="Unassembled WGS sequence"/>
</dbReference>
<comment type="caution">
    <text evidence="6">The sequence shown here is derived from an EMBL/GenBank/DDBJ whole genome shotgun (WGS) entry which is preliminary data.</text>
</comment>
<organism evidence="6 7">
    <name type="scientific">Gigaspora margarita</name>
    <dbReference type="NCBI Taxonomy" id="4874"/>
    <lineage>
        <taxon>Eukaryota</taxon>
        <taxon>Fungi</taxon>
        <taxon>Fungi incertae sedis</taxon>
        <taxon>Mucoromycota</taxon>
        <taxon>Glomeromycotina</taxon>
        <taxon>Glomeromycetes</taxon>
        <taxon>Diversisporales</taxon>
        <taxon>Gigasporaceae</taxon>
        <taxon>Gigaspora</taxon>
    </lineage>
</organism>
<accession>A0ABN7VKV7</accession>
<dbReference type="InterPro" id="IPR052035">
    <property type="entry name" value="ZnF_BED_domain_contain"/>
</dbReference>
<sequence length="174" mass="19792">MFQLKKCDSSVWPYFNEDTSSPSFNIVEGEEWQAMISKFDPRYQFSILHKISSKVVFTSDLWTASNGTSFLSLTIHYINSFWKLKHFLLDIILIKEANVIMDVLDKYGISEKTLALIMDNASSIILCGTIIAEELESFNDLTFLIIVGSGLDFIDESIKRMESPLIMIAADDLI</sequence>
<name>A0ABN7VKV7_GIGMA</name>
<evidence type="ECO:0000256" key="4">
    <source>
        <dbReference type="ARBA" id="ARBA00022833"/>
    </source>
</evidence>
<keyword evidence="5" id="KW-0539">Nucleus</keyword>
<protein>
    <submittedName>
        <fullName evidence="6">26462_t:CDS:1</fullName>
    </submittedName>
</protein>
<dbReference type="InterPro" id="IPR012337">
    <property type="entry name" value="RNaseH-like_sf"/>
</dbReference>
<evidence type="ECO:0000256" key="3">
    <source>
        <dbReference type="ARBA" id="ARBA00022771"/>
    </source>
</evidence>
<evidence type="ECO:0000313" key="7">
    <source>
        <dbReference type="Proteomes" id="UP000789901"/>
    </source>
</evidence>
<keyword evidence="2" id="KW-0479">Metal-binding</keyword>
<comment type="subcellular location">
    <subcellularLocation>
        <location evidence="1">Nucleus</location>
    </subcellularLocation>
</comment>
<feature type="non-terminal residue" evidence="6">
    <location>
        <position position="174"/>
    </location>
</feature>
<gene>
    <name evidence="6" type="ORF">GMARGA_LOCUS19856</name>
</gene>
<dbReference type="EMBL" id="CAJVQB010016907">
    <property type="protein sequence ID" value="CAG8781953.1"/>
    <property type="molecule type" value="Genomic_DNA"/>
</dbReference>
<keyword evidence="7" id="KW-1185">Reference proteome</keyword>
<evidence type="ECO:0000313" key="6">
    <source>
        <dbReference type="EMBL" id="CAG8781953.1"/>
    </source>
</evidence>
<evidence type="ECO:0000256" key="5">
    <source>
        <dbReference type="ARBA" id="ARBA00023242"/>
    </source>
</evidence>
<keyword evidence="4" id="KW-0862">Zinc</keyword>
<dbReference type="SUPFAM" id="SSF53098">
    <property type="entry name" value="Ribonuclease H-like"/>
    <property type="match status" value="1"/>
</dbReference>